<dbReference type="PANTHER" id="PTHR12526:SF600">
    <property type="entry name" value="GLYCOSYL TRANSFERASE GROUP 1"/>
    <property type="match status" value="1"/>
</dbReference>
<dbReference type="Proteomes" id="UP000430634">
    <property type="component" value="Unassembled WGS sequence"/>
</dbReference>
<dbReference type="PANTHER" id="PTHR12526">
    <property type="entry name" value="GLYCOSYLTRANSFERASE"/>
    <property type="match status" value="1"/>
</dbReference>
<evidence type="ECO:0000313" key="4">
    <source>
        <dbReference type="Proteomes" id="UP000622638"/>
    </source>
</evidence>
<proteinExistence type="predicted"/>
<evidence type="ECO:0000313" key="3">
    <source>
        <dbReference type="Proteomes" id="UP000430634"/>
    </source>
</evidence>
<dbReference type="EMBL" id="WNKZ01000058">
    <property type="protein sequence ID" value="MTV54685.1"/>
    <property type="molecule type" value="Genomic_DNA"/>
</dbReference>
<dbReference type="CDD" id="cd03801">
    <property type="entry name" value="GT4_PimA-like"/>
    <property type="match status" value="1"/>
</dbReference>
<dbReference type="SUPFAM" id="SSF53756">
    <property type="entry name" value="UDP-Glycosyltransferase/glycogen phosphorylase"/>
    <property type="match status" value="1"/>
</dbReference>
<evidence type="ECO:0000313" key="2">
    <source>
        <dbReference type="EMBL" id="MTV54685.1"/>
    </source>
</evidence>
<evidence type="ECO:0000313" key="1">
    <source>
        <dbReference type="EMBL" id="GGC16919.1"/>
    </source>
</evidence>
<dbReference type="GO" id="GO:0016757">
    <property type="term" value="F:glycosyltransferase activity"/>
    <property type="evidence" value="ECO:0007669"/>
    <property type="project" value="TreeGrafter"/>
</dbReference>
<comment type="caution">
    <text evidence="2">The sequence shown here is derived from an EMBL/GenBank/DDBJ whole genome shotgun (WGS) entry which is preliminary data.</text>
</comment>
<reference evidence="4" key="2">
    <citation type="journal article" date="2019" name="Int. J. Syst. Evol. Microbiol.">
        <title>The Global Catalogue of Microorganisms (GCM) 10K type strain sequencing project: providing services to taxonomists for standard genome sequencing and annotation.</title>
        <authorList>
            <consortium name="The Broad Institute Genomics Platform"/>
            <consortium name="The Broad Institute Genome Sequencing Center for Infectious Disease"/>
            <person name="Wu L."/>
            <person name="Ma J."/>
        </authorList>
    </citation>
    <scope>NUCLEOTIDE SEQUENCE [LARGE SCALE GENOMIC DNA]</scope>
    <source>
        <strain evidence="4">CGMCC 1.15931</strain>
    </source>
</reference>
<accession>A0A6I3T1A3</accession>
<dbReference type="AlphaFoldDB" id="A0A6I3T1A3"/>
<reference evidence="1" key="1">
    <citation type="journal article" date="2014" name="Int. J. Syst. Evol. Microbiol.">
        <title>Complete genome of a new Firmicutes species belonging to the dominant human colonic microbiota ('Ruminococcus bicirculans') reveals two chromosomes and a selective capacity to utilize plant glucans.</title>
        <authorList>
            <consortium name="NISC Comparative Sequencing Program"/>
            <person name="Wegmann U."/>
            <person name="Louis P."/>
            <person name="Goesmann A."/>
            <person name="Henrissat B."/>
            <person name="Duncan S.H."/>
            <person name="Flint H.J."/>
        </authorList>
    </citation>
    <scope>NUCLEOTIDE SEQUENCE</scope>
    <source>
        <strain evidence="1">CGMCC 1.15931</strain>
    </source>
</reference>
<dbReference type="Pfam" id="PF13692">
    <property type="entry name" value="Glyco_trans_1_4"/>
    <property type="match status" value="1"/>
</dbReference>
<name>A0A6I3T1A3_9BURK</name>
<keyword evidence="2" id="KW-0808">Transferase</keyword>
<dbReference type="NCBIfam" id="TIGR03087">
    <property type="entry name" value="stp1"/>
    <property type="match status" value="1"/>
</dbReference>
<organism evidence="2 3">
    <name type="scientific">Pseudoduganella buxea</name>
    <dbReference type="NCBI Taxonomy" id="1949069"/>
    <lineage>
        <taxon>Bacteria</taxon>
        <taxon>Pseudomonadati</taxon>
        <taxon>Pseudomonadota</taxon>
        <taxon>Betaproteobacteria</taxon>
        <taxon>Burkholderiales</taxon>
        <taxon>Oxalobacteraceae</taxon>
        <taxon>Telluria group</taxon>
        <taxon>Pseudoduganella</taxon>
    </lineage>
</organism>
<dbReference type="EMBL" id="BMKG01000022">
    <property type="protein sequence ID" value="GGC16919.1"/>
    <property type="molecule type" value="Genomic_DNA"/>
</dbReference>
<gene>
    <name evidence="1" type="ORF">GCM10011572_42800</name>
    <name evidence="2" type="ORF">GM672_18305</name>
</gene>
<reference evidence="1" key="4">
    <citation type="submission" date="2024-05" db="EMBL/GenBank/DDBJ databases">
        <authorList>
            <person name="Sun Q."/>
            <person name="Zhou Y."/>
        </authorList>
    </citation>
    <scope>NUCLEOTIDE SEQUENCE</scope>
    <source>
        <strain evidence="1">CGMCC 1.15931</strain>
    </source>
</reference>
<reference evidence="2 3" key="3">
    <citation type="submission" date="2019-11" db="EMBL/GenBank/DDBJ databases">
        <title>Type strains purchased from KCTC, JCM and DSMZ.</title>
        <authorList>
            <person name="Lu H."/>
        </authorList>
    </citation>
    <scope>NUCLEOTIDE SEQUENCE [LARGE SCALE GENOMIC DNA]</scope>
    <source>
        <strain evidence="2 3">KCTC 52429</strain>
    </source>
</reference>
<dbReference type="InterPro" id="IPR017521">
    <property type="entry name" value="Sugar_tfrase_PEP-CTERM_Stp1"/>
</dbReference>
<dbReference type="Proteomes" id="UP000622638">
    <property type="component" value="Unassembled WGS sequence"/>
</dbReference>
<sequence length="422" mass="46064">MDDLLLLVHRIPYPPNKGDKIRSWHLLQHLAKRYRVHLATFVDDKDDWQYVPHVRKLCASSHFAPLNPRIARVRSLRALLANRAMSLDYYSDRGTRHWVRHTMGSKKIERIVVFSSPMAQYAQPYPDARRIVDLCDVDSEKWRQYAGQKPWPASLLYAYEASRLLCYERKVAACSDATLFVSQPEAQLFRRLAPESADRIGFYSNGVDTAYFSPDGEFAQAAANPYAPGERAIVFCGAMDYWPNIDAVEWFAREVLPAVLARTPAARFVVVGARPAPAVRALAALPGVVVTGTVPDVRPYVAHAALSVAPLRVARGIQNKVLEAMSMARTVILSPQALEGIDAVSGRDVIVADDAAAFAATVNAQLAAPGNFGAAARACIEAAYGWDARLAALDGLLEAPPMHAGAAAAAPAVNPLPEWTGA</sequence>
<protein>
    <submittedName>
        <fullName evidence="1">Glycosyl transferase</fullName>
    </submittedName>
    <submittedName>
        <fullName evidence="2">TIGR03087 family PEP-CTERM/XrtA system glycosyltransferase</fullName>
    </submittedName>
</protein>
<dbReference type="RefSeq" id="WP_170300129.1">
    <property type="nucleotide sequence ID" value="NZ_BMKG01000022.1"/>
</dbReference>
<keyword evidence="4" id="KW-1185">Reference proteome</keyword>
<dbReference type="Gene3D" id="3.40.50.2000">
    <property type="entry name" value="Glycogen Phosphorylase B"/>
    <property type="match status" value="2"/>
</dbReference>